<feature type="transmembrane region" description="Helical" evidence="1">
    <location>
        <begin position="145"/>
        <end position="164"/>
    </location>
</feature>
<dbReference type="OrthoDB" id="2989378at2"/>
<feature type="transmembrane region" description="Helical" evidence="1">
    <location>
        <begin position="21"/>
        <end position="43"/>
    </location>
</feature>
<feature type="transmembrane region" description="Helical" evidence="1">
    <location>
        <begin position="79"/>
        <end position="100"/>
    </location>
</feature>
<feature type="transmembrane region" description="Helical" evidence="1">
    <location>
        <begin position="290"/>
        <end position="306"/>
    </location>
</feature>
<feature type="transmembrane region" description="Helical" evidence="1">
    <location>
        <begin position="49"/>
        <end position="67"/>
    </location>
</feature>
<feature type="transmembrane region" description="Helical" evidence="1">
    <location>
        <begin position="463"/>
        <end position="494"/>
    </location>
</feature>
<dbReference type="RefSeq" id="WP_121680977.1">
    <property type="nucleotide sequence ID" value="NZ_RCVZ01000008.1"/>
</dbReference>
<keyword evidence="1" id="KW-0472">Membrane</keyword>
<sequence>MYNDTLQNKNTSLKYSNNNHFFKSNIINIRHVLLAAIVASFNILFYDNLFASLIYVLLELIILGYYFTKGEITKYIGSYLIFMCLSLEFDVLVGTGHFYGFKNFRIFGFNLGIITLVPIVLLTLKKGINIKKIKENYPLIFKFASIIFIMNFTGILFGLINLLVNDNNIQNISNSLTSFIGKSYSMISFPLLIIIAFGYLLTWESDRVKELNSYLVAVLIGVVVSMMVSYVSGNFGYYDLKTLLVTNVIQYLPFTLLIPFYKHFKSSKVIVIAAIIGTVLSLMYNAQGKLIIMYIFSPLVICIILWRKKRFRFLLLVLLILPLVLLFVIKVFGLLTETSLLFEIKLNQALSLLKIWEPHWLINMPMSPRIRIIELINILYEYKEKPWMLLFGKGYMGSITDHVGMLGTTFIVGSFSTAEWDNGTFYNVHGTLSTIFLYHGLFGLFFYLYMIKTVITNVTKNPWILFGGFWFLISYGFSATISSFGIAALLLGFLEITQNKIALNSNLNQK</sequence>
<dbReference type="Proteomes" id="UP000276770">
    <property type="component" value="Unassembled WGS sequence"/>
</dbReference>
<feature type="transmembrane region" description="Helical" evidence="1">
    <location>
        <begin position="313"/>
        <end position="335"/>
    </location>
</feature>
<keyword evidence="1" id="KW-1133">Transmembrane helix</keyword>
<feature type="transmembrane region" description="Helical" evidence="1">
    <location>
        <begin position="184"/>
        <end position="202"/>
    </location>
</feature>
<evidence type="ECO:0000313" key="2">
    <source>
        <dbReference type="EMBL" id="RLQ94814.1"/>
    </source>
</evidence>
<gene>
    <name evidence="2" type="ORF">D9X91_12535</name>
</gene>
<evidence type="ECO:0000256" key="1">
    <source>
        <dbReference type="SAM" id="Phobius"/>
    </source>
</evidence>
<reference evidence="2 3" key="1">
    <citation type="submission" date="2018-10" db="EMBL/GenBank/DDBJ databases">
        <title>Falsibacillus sp. genome draft.</title>
        <authorList>
            <person name="Shi S."/>
        </authorList>
    </citation>
    <scope>NUCLEOTIDE SEQUENCE [LARGE SCALE GENOMIC DNA]</scope>
    <source>
        <strain evidence="2 3">GY 10110</strain>
    </source>
</reference>
<evidence type="ECO:0008006" key="4">
    <source>
        <dbReference type="Google" id="ProtNLM"/>
    </source>
</evidence>
<evidence type="ECO:0000313" key="3">
    <source>
        <dbReference type="Proteomes" id="UP000276770"/>
    </source>
</evidence>
<feature type="transmembrane region" description="Helical" evidence="1">
    <location>
        <begin position="430"/>
        <end position="451"/>
    </location>
</feature>
<keyword evidence="1" id="KW-0812">Transmembrane</keyword>
<accession>A0A3L7JX15</accession>
<proteinExistence type="predicted"/>
<feature type="transmembrane region" description="Helical" evidence="1">
    <location>
        <begin position="106"/>
        <end position="124"/>
    </location>
</feature>
<feature type="transmembrane region" description="Helical" evidence="1">
    <location>
        <begin position="268"/>
        <end position="284"/>
    </location>
</feature>
<dbReference type="AlphaFoldDB" id="A0A3L7JX15"/>
<organism evidence="2 3">
    <name type="scientific">Falsibacillus albus</name>
    <dbReference type="NCBI Taxonomy" id="2478915"/>
    <lineage>
        <taxon>Bacteria</taxon>
        <taxon>Bacillati</taxon>
        <taxon>Bacillota</taxon>
        <taxon>Bacilli</taxon>
        <taxon>Bacillales</taxon>
        <taxon>Bacillaceae</taxon>
        <taxon>Falsibacillus</taxon>
    </lineage>
</organism>
<protein>
    <recommendedName>
        <fullName evidence="4">O-antigen ligase domain-containing protein</fullName>
    </recommendedName>
</protein>
<feature type="transmembrane region" description="Helical" evidence="1">
    <location>
        <begin position="243"/>
        <end position="261"/>
    </location>
</feature>
<comment type="caution">
    <text evidence="2">The sequence shown here is derived from an EMBL/GenBank/DDBJ whole genome shotgun (WGS) entry which is preliminary data.</text>
</comment>
<feature type="transmembrane region" description="Helical" evidence="1">
    <location>
        <begin position="214"/>
        <end position="231"/>
    </location>
</feature>
<dbReference type="EMBL" id="RCVZ01000008">
    <property type="protein sequence ID" value="RLQ94814.1"/>
    <property type="molecule type" value="Genomic_DNA"/>
</dbReference>
<keyword evidence="3" id="KW-1185">Reference proteome</keyword>
<name>A0A3L7JX15_9BACI</name>